<evidence type="ECO:0000313" key="1">
    <source>
        <dbReference type="EMBL" id="MDQ0472919.1"/>
    </source>
</evidence>
<sequence length="94" mass="10386">MSFLKSLFGGGKSSSAEPAAKAEIEHKGFVIRAMPFKENGQFQTAGLIVKEIDGVVKEHKFIRADRHASQDEAVEFSFSKGRQIIDEQGDRLFG</sequence>
<organism evidence="1 2">
    <name type="scientific">Labrys wisconsinensis</name>
    <dbReference type="NCBI Taxonomy" id="425677"/>
    <lineage>
        <taxon>Bacteria</taxon>
        <taxon>Pseudomonadati</taxon>
        <taxon>Pseudomonadota</taxon>
        <taxon>Alphaproteobacteria</taxon>
        <taxon>Hyphomicrobiales</taxon>
        <taxon>Xanthobacteraceae</taxon>
        <taxon>Labrys</taxon>
    </lineage>
</organism>
<accession>A0ABU0JI47</accession>
<dbReference type="Pfam" id="PF10115">
    <property type="entry name" value="HlyU"/>
    <property type="match status" value="1"/>
</dbReference>
<dbReference type="EMBL" id="JAUSVX010000014">
    <property type="protein sequence ID" value="MDQ0472919.1"/>
    <property type="molecule type" value="Genomic_DNA"/>
</dbReference>
<gene>
    <name evidence="1" type="ORF">QO011_005952</name>
</gene>
<dbReference type="InterPro" id="IPR018772">
    <property type="entry name" value="Transcription_activator_HlyU"/>
</dbReference>
<reference evidence="1 2" key="1">
    <citation type="submission" date="2023-07" db="EMBL/GenBank/DDBJ databases">
        <title>Genomic Encyclopedia of Type Strains, Phase IV (KMG-IV): sequencing the most valuable type-strain genomes for metagenomic binning, comparative biology and taxonomic classification.</title>
        <authorList>
            <person name="Goeker M."/>
        </authorList>
    </citation>
    <scope>NUCLEOTIDE SEQUENCE [LARGE SCALE GENOMIC DNA]</scope>
    <source>
        <strain evidence="1 2">DSM 19619</strain>
    </source>
</reference>
<proteinExistence type="predicted"/>
<dbReference type="Proteomes" id="UP001242480">
    <property type="component" value="Unassembled WGS sequence"/>
</dbReference>
<keyword evidence="2" id="KW-1185">Reference proteome</keyword>
<dbReference type="RefSeq" id="WP_307280456.1">
    <property type="nucleotide sequence ID" value="NZ_JAUSVX010000014.1"/>
</dbReference>
<name>A0ABU0JI47_9HYPH</name>
<comment type="caution">
    <text evidence="1">The sequence shown here is derived from an EMBL/GenBank/DDBJ whole genome shotgun (WGS) entry which is preliminary data.</text>
</comment>
<protein>
    <recommendedName>
        <fullName evidence="3">Transcriptional activator HlyU</fullName>
    </recommendedName>
</protein>
<evidence type="ECO:0000313" key="2">
    <source>
        <dbReference type="Proteomes" id="UP001242480"/>
    </source>
</evidence>
<evidence type="ECO:0008006" key="3">
    <source>
        <dbReference type="Google" id="ProtNLM"/>
    </source>
</evidence>